<accession>A0A9X3RZX3</accession>
<dbReference type="Gene3D" id="2.60.40.1240">
    <property type="match status" value="1"/>
</dbReference>
<evidence type="ECO:0000313" key="5">
    <source>
        <dbReference type="Proteomes" id="UP001149140"/>
    </source>
</evidence>
<comment type="caution">
    <text evidence="4">The sequence shown here is derived from an EMBL/GenBank/DDBJ whole genome shotgun (WGS) entry which is preliminary data.</text>
</comment>
<feature type="compositionally biased region" description="Basic and acidic residues" evidence="2">
    <location>
        <begin position="79"/>
        <end position="93"/>
    </location>
</feature>
<proteinExistence type="predicted"/>
<dbReference type="Pfam" id="PF11611">
    <property type="entry name" value="DUF4352"/>
    <property type="match status" value="1"/>
</dbReference>
<dbReference type="Proteomes" id="UP001149140">
    <property type="component" value="Unassembled WGS sequence"/>
</dbReference>
<gene>
    <name evidence="4" type="ORF">OM076_00450</name>
</gene>
<evidence type="ECO:0000256" key="1">
    <source>
        <dbReference type="ARBA" id="ARBA00022729"/>
    </source>
</evidence>
<dbReference type="RefSeq" id="WP_270037309.1">
    <property type="nucleotide sequence ID" value="NZ_JAPDOD010000001.1"/>
</dbReference>
<protein>
    <submittedName>
        <fullName evidence="4">DUF4352 domain-containing protein</fullName>
    </submittedName>
</protein>
<name>A0A9X3RZX3_9ACTN</name>
<dbReference type="EMBL" id="JAPDOD010000001">
    <property type="protein sequence ID" value="MDA0158716.1"/>
    <property type="molecule type" value="Genomic_DNA"/>
</dbReference>
<evidence type="ECO:0000259" key="3">
    <source>
        <dbReference type="Pfam" id="PF11611"/>
    </source>
</evidence>
<feature type="compositionally biased region" description="Low complexity" evidence="2">
    <location>
        <begin position="67"/>
        <end position="78"/>
    </location>
</feature>
<dbReference type="AlphaFoldDB" id="A0A9X3RZX3"/>
<evidence type="ECO:0000313" key="4">
    <source>
        <dbReference type="EMBL" id="MDA0158716.1"/>
    </source>
</evidence>
<keyword evidence="5" id="KW-1185">Reference proteome</keyword>
<keyword evidence="1" id="KW-0732">Signal</keyword>
<feature type="domain" description="DUF4352" evidence="3">
    <location>
        <begin position="96"/>
        <end position="218"/>
    </location>
</feature>
<feature type="compositionally biased region" description="Polar residues" evidence="2">
    <location>
        <begin position="1"/>
        <end position="14"/>
    </location>
</feature>
<sequence length="226" mass="23909">MSIHTNEPQTGQDSSEGHRNPKAEAKAAKAYAKAVRPWYKKKRVLIPAGLVALAMVGAATSSQSPESGSTTTTAVADTKAAKSDKKAGKSEENVAKVGQTVTNAGTTYRVTTAKTTKRIGDPDLLGARADGVFVVVSLELTNTKDETKTFMDSNAKLKTSDGKEYETSDKAVMAFGDDSLMLKDIQPDLTTRGKLAFEIPPSKVSNSTLVIEDLWGSGDVKVALGL</sequence>
<feature type="compositionally biased region" description="Basic and acidic residues" evidence="2">
    <location>
        <begin position="15"/>
        <end position="27"/>
    </location>
</feature>
<dbReference type="InterPro" id="IPR029051">
    <property type="entry name" value="DUF4352"/>
</dbReference>
<organism evidence="4 5">
    <name type="scientific">Solirubrobacter ginsenosidimutans</name>
    <dbReference type="NCBI Taxonomy" id="490573"/>
    <lineage>
        <taxon>Bacteria</taxon>
        <taxon>Bacillati</taxon>
        <taxon>Actinomycetota</taxon>
        <taxon>Thermoleophilia</taxon>
        <taxon>Solirubrobacterales</taxon>
        <taxon>Solirubrobacteraceae</taxon>
        <taxon>Solirubrobacter</taxon>
    </lineage>
</organism>
<feature type="region of interest" description="Disordered" evidence="2">
    <location>
        <begin position="1"/>
        <end position="32"/>
    </location>
</feature>
<dbReference type="InterPro" id="IPR029050">
    <property type="entry name" value="Immunoprotect_excell_Ig-like"/>
</dbReference>
<feature type="region of interest" description="Disordered" evidence="2">
    <location>
        <begin position="59"/>
        <end position="93"/>
    </location>
</feature>
<reference evidence="4" key="1">
    <citation type="submission" date="2022-10" db="EMBL/GenBank/DDBJ databases">
        <title>The WGS of Solirubrobacter ginsenosidimutans DSM 21036.</title>
        <authorList>
            <person name="Jiang Z."/>
        </authorList>
    </citation>
    <scope>NUCLEOTIDE SEQUENCE</scope>
    <source>
        <strain evidence="4">DSM 21036</strain>
    </source>
</reference>
<evidence type="ECO:0000256" key="2">
    <source>
        <dbReference type="SAM" id="MobiDB-lite"/>
    </source>
</evidence>